<dbReference type="OrthoDB" id="9812349at2"/>
<reference evidence="2 3" key="1">
    <citation type="submission" date="2016-10" db="EMBL/GenBank/DDBJ databases">
        <authorList>
            <person name="de Groot N.N."/>
        </authorList>
    </citation>
    <scope>NUCLEOTIDE SEQUENCE [LARGE SCALE GENOMIC DNA]</scope>
    <source>
        <strain evidence="2 3">HLD2</strain>
    </source>
</reference>
<keyword evidence="1" id="KW-0812">Transmembrane</keyword>
<dbReference type="AlphaFoldDB" id="A0A1G5QUN8"/>
<evidence type="ECO:0000256" key="1">
    <source>
        <dbReference type="SAM" id="Phobius"/>
    </source>
</evidence>
<dbReference type="STRING" id="415747.SAMN03097708_02840"/>
<sequence length="762" mass="84506">MAAESYRVLFDGEISDGKDPDQVKRRLSRLFRRSAADIESLFSGKPRVLKTVERLEDGQRLLAAIARTGAVAKLESQPRDSTSKKEKKEHLDTIAPPAGFRYRMNITGAALVVGILWLVHLLVLTSLFAALAYHLVFNLDFYGTFGLAGLLFHALPALIGAAFLALLIKPLLPAGRTVSAIALKPGQAPLLDELLSEVCKKTDAPVPAHIALDSGAGIALDFGALPEIPTRRPTLQLGLTLIGGLTIRQFAGVLGRELGYLGRSQAARRTQFVRASHQRLQHAVFGRDELDHLLARLKKHSGPGALSGHLGGKLLALARELHRGLLKIVTVVSAGPLELLQFRSDSIQARLSGSETFRGTLSMQHLLEMAFKAAAEQEKRNWIERGELTERLPIAALSLAREQAEQFQAEIRTVVRDGPAGVESCRPTDLKRIRRIEKSPQTALYFDERPARQLVSGFEFLNRRASYLYYRSTLLTPITSDRLIPVVSEPSGAERLLRSYFLDLHRAPVPLHQLLPEGTATVLREKLREAADRSKEEQVGNRVTLQYYFEIERQLIEANAREVLVNARVPLPEGKVDLENIHVECRKLESEEEKTARKLRELVQAPSQRLAIGLAYLGISAPERFQEEVGRLHAALRRTDEVLPKLRSLHMHSTILELLLSYGSSRNSALKDRIDERARDVSQLLMAIRLNLREAPWPFGVPVVGDNLAKHAINGDFDGADPYGLLDVAGMALSRTQAIRQRILARLAQLAVSAEKRLLGSY</sequence>
<dbReference type="RefSeq" id="WP_092998483.1">
    <property type="nucleotide sequence ID" value="NZ_FMWD01000010.1"/>
</dbReference>
<keyword evidence="1" id="KW-0472">Membrane</keyword>
<keyword evidence="1" id="KW-1133">Transmembrane helix</keyword>
<proteinExistence type="predicted"/>
<feature type="transmembrane region" description="Helical" evidence="1">
    <location>
        <begin position="109"/>
        <end position="133"/>
    </location>
</feature>
<dbReference type="EMBL" id="FMWD01000010">
    <property type="protein sequence ID" value="SCZ65563.1"/>
    <property type="molecule type" value="Genomic_DNA"/>
</dbReference>
<keyword evidence="3" id="KW-1185">Reference proteome</keyword>
<feature type="transmembrane region" description="Helical" evidence="1">
    <location>
        <begin position="145"/>
        <end position="168"/>
    </location>
</feature>
<evidence type="ECO:0000313" key="2">
    <source>
        <dbReference type="EMBL" id="SCZ65563.1"/>
    </source>
</evidence>
<name>A0A1G5QUN8_9GAMM</name>
<gene>
    <name evidence="2" type="ORF">SAMN03097708_02840</name>
</gene>
<dbReference type="Proteomes" id="UP000199648">
    <property type="component" value="Unassembled WGS sequence"/>
</dbReference>
<protein>
    <submittedName>
        <fullName evidence="2">Uncharacterized protein</fullName>
    </submittedName>
</protein>
<accession>A0A1G5QUN8</accession>
<organism evidence="2 3">
    <name type="scientific">Thiohalomonas denitrificans</name>
    <dbReference type="NCBI Taxonomy" id="415747"/>
    <lineage>
        <taxon>Bacteria</taxon>
        <taxon>Pseudomonadati</taxon>
        <taxon>Pseudomonadota</taxon>
        <taxon>Gammaproteobacteria</taxon>
        <taxon>Thiohalomonadales</taxon>
        <taxon>Thiohalomonadaceae</taxon>
        <taxon>Thiohalomonas</taxon>
    </lineage>
</organism>
<evidence type="ECO:0000313" key="3">
    <source>
        <dbReference type="Proteomes" id="UP000199648"/>
    </source>
</evidence>